<dbReference type="GO" id="GO:0008835">
    <property type="term" value="F:diaminohydroxyphosphoribosylaminopyrimidine deaminase activity"/>
    <property type="evidence" value="ECO:0007669"/>
    <property type="project" value="TreeGrafter"/>
</dbReference>
<reference evidence="2 3" key="2">
    <citation type="submission" date="2019-05" db="EMBL/GenBank/DDBJ databases">
        <title>Glycomyces buryatensis sp. nov.</title>
        <authorList>
            <person name="Nikitina E."/>
        </authorList>
    </citation>
    <scope>NUCLEOTIDE SEQUENCE [LARGE SCALE GENOMIC DNA]</scope>
    <source>
        <strain evidence="2 3">18</strain>
    </source>
</reference>
<reference evidence="3" key="1">
    <citation type="submission" date="2019-04" db="EMBL/GenBank/DDBJ databases">
        <title>Nocardioides xinjiangensis sp. nov.</title>
        <authorList>
            <person name="Liu S."/>
        </authorList>
    </citation>
    <scope>NUCLEOTIDE SEQUENCE [LARGE SCALE GENOMIC DNA]</scope>
    <source>
        <strain evidence="3">18</strain>
    </source>
</reference>
<dbReference type="AlphaFoldDB" id="A0A4S8QG29"/>
<evidence type="ECO:0000313" key="2">
    <source>
        <dbReference type="EMBL" id="THV42661.1"/>
    </source>
</evidence>
<dbReference type="RefSeq" id="WP_136533574.1">
    <property type="nucleotide sequence ID" value="NZ_STGY01000021.1"/>
</dbReference>
<dbReference type="InterPro" id="IPR016193">
    <property type="entry name" value="Cytidine_deaminase-like"/>
</dbReference>
<name>A0A4S8QG29_9ACTN</name>
<protein>
    <submittedName>
        <fullName evidence="2">dCMP deaminase</fullName>
    </submittedName>
</protein>
<dbReference type="PANTHER" id="PTHR11079:SF162">
    <property type="entry name" value="RIBOFLAVIN BIOSYNTHESIS PROTEIN PYRD, CHLOROPLASTIC"/>
    <property type="match status" value="1"/>
</dbReference>
<proteinExistence type="predicted"/>
<organism evidence="2 3">
    <name type="scientific">Glycomyces buryatensis</name>
    <dbReference type="NCBI Taxonomy" id="2570927"/>
    <lineage>
        <taxon>Bacteria</taxon>
        <taxon>Bacillati</taxon>
        <taxon>Actinomycetota</taxon>
        <taxon>Actinomycetes</taxon>
        <taxon>Glycomycetales</taxon>
        <taxon>Glycomycetaceae</taxon>
        <taxon>Glycomyces</taxon>
    </lineage>
</organism>
<keyword evidence="3" id="KW-1185">Reference proteome</keyword>
<dbReference type="InterPro" id="IPR002125">
    <property type="entry name" value="CMP_dCMP_dom"/>
</dbReference>
<comment type="caution">
    <text evidence="2">The sequence shown here is derived from an EMBL/GenBank/DDBJ whole genome shotgun (WGS) entry which is preliminary data.</text>
</comment>
<accession>A0A4S8QG29</accession>
<dbReference type="PANTHER" id="PTHR11079">
    <property type="entry name" value="CYTOSINE DEAMINASE FAMILY MEMBER"/>
    <property type="match status" value="1"/>
</dbReference>
<dbReference type="Pfam" id="PF00383">
    <property type="entry name" value="dCMP_cyt_deam_1"/>
    <property type="match status" value="1"/>
</dbReference>
<evidence type="ECO:0000259" key="1">
    <source>
        <dbReference type="PROSITE" id="PS51747"/>
    </source>
</evidence>
<dbReference type="EMBL" id="STGY01000021">
    <property type="protein sequence ID" value="THV42661.1"/>
    <property type="molecule type" value="Genomic_DNA"/>
</dbReference>
<dbReference type="OrthoDB" id="9800865at2"/>
<evidence type="ECO:0000313" key="3">
    <source>
        <dbReference type="Proteomes" id="UP000308760"/>
    </source>
</evidence>
<dbReference type="Proteomes" id="UP000308760">
    <property type="component" value="Unassembled WGS sequence"/>
</dbReference>
<dbReference type="Gene3D" id="3.40.140.10">
    <property type="entry name" value="Cytidine Deaminase, domain 2"/>
    <property type="match status" value="1"/>
</dbReference>
<feature type="domain" description="CMP/dCMP-type deaminase" evidence="1">
    <location>
        <begin position="26"/>
        <end position="150"/>
    </location>
</feature>
<dbReference type="PROSITE" id="PS51747">
    <property type="entry name" value="CYT_DCMP_DEAMINASES_2"/>
    <property type="match status" value="1"/>
</dbReference>
<dbReference type="SUPFAM" id="SSF53927">
    <property type="entry name" value="Cytidine deaminase-like"/>
    <property type="match status" value="1"/>
</dbReference>
<sequence length="167" mass="17626">MRQRAVTAACGRVAGYFGAVSISVNADDARWMSRAVELAGQCPPSKTAFSVGAVIVADGENIGEGYSRAEQDHDHAEEVALRRATASVEGATVYSTMEPCGHRASRPEPCAQLLIEAGVARVVYAVGEPENFVETPSGARALRESGVAVDVMPEFAPAAERPNSHLR</sequence>
<gene>
    <name evidence="2" type="ORF">FAB82_05705</name>
</gene>